<dbReference type="FunFam" id="3.30.40.10:FF:000440">
    <property type="entry name" value="RING finger and transmembrane domain-containing protein 1"/>
    <property type="match status" value="1"/>
</dbReference>
<evidence type="ECO:0000313" key="20">
    <source>
        <dbReference type="Ensembl" id="ENSVURP00010016115.1"/>
    </source>
</evidence>
<dbReference type="EC" id="2.3.2.27" evidence="4"/>
<reference evidence="21" key="1">
    <citation type="submission" date="2018-12" db="EMBL/GenBank/DDBJ databases">
        <authorList>
            <person name="Yazar S."/>
        </authorList>
    </citation>
    <scope>NUCLEOTIDE SEQUENCE [LARGE SCALE GENOMIC DNA]</scope>
</reference>
<evidence type="ECO:0000256" key="14">
    <source>
        <dbReference type="ARBA" id="ARBA00039413"/>
    </source>
</evidence>
<dbReference type="GO" id="GO:0051865">
    <property type="term" value="P:protein autoubiquitination"/>
    <property type="evidence" value="ECO:0007669"/>
    <property type="project" value="Ensembl"/>
</dbReference>
<evidence type="ECO:0000256" key="13">
    <source>
        <dbReference type="ARBA" id="ARBA00037172"/>
    </source>
</evidence>
<feature type="transmembrane region" description="Helical" evidence="18">
    <location>
        <begin position="211"/>
        <end position="235"/>
    </location>
</feature>
<dbReference type="Proteomes" id="UP000314987">
    <property type="component" value="Unassembled WGS sequence"/>
</dbReference>
<dbReference type="InterPro" id="IPR013083">
    <property type="entry name" value="Znf_RING/FYVE/PHD"/>
</dbReference>
<keyword evidence="10" id="KW-0862">Zinc</keyword>
<keyword evidence="7" id="KW-0479">Metal-binding</keyword>
<dbReference type="CDD" id="cd16741">
    <property type="entry name" value="RING-HC_RNFT1"/>
    <property type="match status" value="1"/>
</dbReference>
<keyword evidence="8 16" id="KW-0863">Zinc-finger</keyword>
<keyword evidence="9" id="KW-0833">Ubl conjugation pathway</keyword>
<sequence>RHNPQTNTSGSKEKQSKAMQASCSHLHNLPGTGGSETAPASHCAHTVRMTGEGSCHHPGDIHIQISSVPGECGESPSPRNLRSGSQSNTQGCIHSRLRSHSHNEARQPDDATMEPGENGSSSISEFRYLFHWLQKSLPYILILCVKLVMQHITGISLGIGLLTTFMYANKSIVNQVFLRERCSKVQCACLLVFLAGSSVLLYYTFQSQSLYYSLIFLNPTLDFSSFWEVLWIVGITDFILKFLFMGFKCLILLVPSFVMSFKSKGYWYMLIEESCQYYRTFVPIPVWFRYLVSYGELGGSVTGWSLGILLGLLYLILKLLDFFGHLRTFRQAVRIFLTRPSYGVTASKRQCSEADDLCSICQAEFQKPILLICQHIFCEECITLWFNREKTCPLCRTVISDHVNKWKDGATSSHLQIY</sequence>
<feature type="compositionally biased region" description="Polar residues" evidence="17">
    <location>
        <begin position="77"/>
        <end position="92"/>
    </location>
</feature>
<reference evidence="20" key="3">
    <citation type="submission" date="2025-09" db="UniProtKB">
        <authorList>
            <consortium name="Ensembl"/>
        </authorList>
    </citation>
    <scope>IDENTIFICATION</scope>
</reference>
<dbReference type="Ensembl" id="ENSVURT00010018319.1">
    <property type="protein sequence ID" value="ENSVURP00010016115.1"/>
    <property type="gene ID" value="ENSVURG00010012350.1"/>
</dbReference>
<feature type="transmembrane region" description="Helical" evidence="18">
    <location>
        <begin position="301"/>
        <end position="320"/>
    </location>
</feature>
<protein>
    <recommendedName>
        <fullName evidence="14">E3 ubiquitin-protein ligase RNFT1</fullName>
        <ecNumber evidence="4">2.3.2.27</ecNumber>
    </recommendedName>
    <alternativeName>
        <fullName evidence="15">RING finger and transmembrane domain-containing protein 1</fullName>
    </alternativeName>
</protein>
<dbReference type="OMA" id="GCIHSRL"/>
<evidence type="ECO:0000256" key="6">
    <source>
        <dbReference type="ARBA" id="ARBA00022692"/>
    </source>
</evidence>
<dbReference type="GO" id="GO:1904294">
    <property type="term" value="P:positive regulation of ERAD pathway"/>
    <property type="evidence" value="ECO:0007669"/>
    <property type="project" value="Ensembl"/>
</dbReference>
<evidence type="ECO:0000256" key="1">
    <source>
        <dbReference type="ARBA" id="ARBA00000900"/>
    </source>
</evidence>
<dbReference type="PROSITE" id="PS50089">
    <property type="entry name" value="ZF_RING_2"/>
    <property type="match status" value="1"/>
</dbReference>
<dbReference type="Pfam" id="PF13639">
    <property type="entry name" value="zf-RING_2"/>
    <property type="match status" value="1"/>
</dbReference>
<evidence type="ECO:0000256" key="9">
    <source>
        <dbReference type="ARBA" id="ARBA00022786"/>
    </source>
</evidence>
<comment type="subcellular location">
    <subcellularLocation>
        <location evidence="2">Endomembrane system</location>
        <topology evidence="2">Multi-pass membrane protein</topology>
    </subcellularLocation>
</comment>
<feature type="transmembrane region" description="Helical" evidence="18">
    <location>
        <begin position="187"/>
        <end position="205"/>
    </location>
</feature>
<keyword evidence="5" id="KW-0808">Transferase</keyword>
<feature type="domain" description="RING-type" evidence="19">
    <location>
        <begin position="358"/>
        <end position="396"/>
    </location>
</feature>
<evidence type="ECO:0000256" key="2">
    <source>
        <dbReference type="ARBA" id="ARBA00004127"/>
    </source>
</evidence>
<dbReference type="PANTHER" id="PTHR15860">
    <property type="entry name" value="UNCHARACTERIZED RING FINGER-CONTAINING PROTEIN"/>
    <property type="match status" value="1"/>
</dbReference>
<feature type="transmembrane region" description="Helical" evidence="18">
    <location>
        <begin position="139"/>
        <end position="167"/>
    </location>
</feature>
<evidence type="ECO:0000256" key="4">
    <source>
        <dbReference type="ARBA" id="ARBA00012483"/>
    </source>
</evidence>
<evidence type="ECO:0000256" key="5">
    <source>
        <dbReference type="ARBA" id="ARBA00022679"/>
    </source>
</evidence>
<dbReference type="GO" id="GO:0043130">
    <property type="term" value="F:ubiquitin binding"/>
    <property type="evidence" value="ECO:0007669"/>
    <property type="project" value="Ensembl"/>
</dbReference>
<dbReference type="GeneTree" id="ENSGT00940000156740"/>
<reference evidence="20" key="2">
    <citation type="submission" date="2025-08" db="UniProtKB">
        <authorList>
            <consortium name="Ensembl"/>
        </authorList>
    </citation>
    <scope>IDENTIFICATION</scope>
</reference>
<evidence type="ECO:0000256" key="8">
    <source>
        <dbReference type="ARBA" id="ARBA00022771"/>
    </source>
</evidence>
<evidence type="ECO:0000256" key="7">
    <source>
        <dbReference type="ARBA" id="ARBA00022723"/>
    </source>
</evidence>
<dbReference type="InterPro" id="IPR044235">
    <property type="entry name" value="RNFT1/2"/>
</dbReference>
<keyword evidence="21" id="KW-1185">Reference proteome</keyword>
<evidence type="ECO:0000313" key="21">
    <source>
        <dbReference type="Proteomes" id="UP000314987"/>
    </source>
</evidence>
<evidence type="ECO:0000256" key="12">
    <source>
        <dbReference type="ARBA" id="ARBA00023136"/>
    </source>
</evidence>
<evidence type="ECO:0000256" key="15">
    <source>
        <dbReference type="ARBA" id="ARBA00042946"/>
    </source>
</evidence>
<evidence type="ECO:0000259" key="19">
    <source>
        <dbReference type="PROSITE" id="PS50089"/>
    </source>
</evidence>
<accession>A0A4X2L392</accession>
<feature type="region of interest" description="Disordered" evidence="17">
    <location>
        <begin position="66"/>
        <end position="118"/>
    </location>
</feature>
<gene>
    <name evidence="20" type="primary">RNFT1</name>
</gene>
<dbReference type="Gene3D" id="3.30.40.10">
    <property type="entry name" value="Zinc/RING finger domain, C3HC4 (zinc finger)"/>
    <property type="match status" value="1"/>
</dbReference>
<keyword evidence="11 18" id="KW-1133">Transmembrane helix</keyword>
<proteinExistence type="predicted"/>
<evidence type="ECO:0000256" key="16">
    <source>
        <dbReference type="PROSITE-ProRule" id="PRU00175"/>
    </source>
</evidence>
<dbReference type="AlphaFoldDB" id="A0A4X2L392"/>
<feature type="transmembrane region" description="Helical" evidence="18">
    <location>
        <begin position="242"/>
        <end position="261"/>
    </location>
</feature>
<evidence type="ECO:0000256" key="18">
    <source>
        <dbReference type="SAM" id="Phobius"/>
    </source>
</evidence>
<evidence type="ECO:0000256" key="11">
    <source>
        <dbReference type="ARBA" id="ARBA00022989"/>
    </source>
</evidence>
<dbReference type="GO" id="GO:0005783">
    <property type="term" value="C:endoplasmic reticulum"/>
    <property type="evidence" value="ECO:0007669"/>
    <property type="project" value="Ensembl"/>
</dbReference>
<comment type="pathway">
    <text evidence="3">Protein modification; protein ubiquitination.</text>
</comment>
<comment type="function">
    <text evidence="13">E3 ubiquitin-protein ligase that acts in the endoplasmic reticulum (ER)-associated degradation (ERAD) pathway, which targets misfolded proteins that accumulate in the endoplasmic reticulum (ER) for ubiquitination and subsequent proteasome-mediated degradation. Protects cells from ER stress-induced apoptosis.</text>
</comment>
<dbReference type="PROSITE" id="PS00518">
    <property type="entry name" value="ZF_RING_1"/>
    <property type="match status" value="1"/>
</dbReference>
<feature type="region of interest" description="Disordered" evidence="17">
    <location>
        <begin position="1"/>
        <end position="40"/>
    </location>
</feature>
<dbReference type="PANTHER" id="PTHR15860:SF1">
    <property type="entry name" value="E3 UBIQUITIN-PROTEIN LIGASE RNFT1"/>
    <property type="match status" value="1"/>
</dbReference>
<dbReference type="SUPFAM" id="SSF57850">
    <property type="entry name" value="RING/U-box"/>
    <property type="match status" value="1"/>
</dbReference>
<dbReference type="InterPro" id="IPR001841">
    <property type="entry name" value="Znf_RING"/>
</dbReference>
<dbReference type="InterPro" id="IPR017907">
    <property type="entry name" value="Znf_RING_CS"/>
</dbReference>
<dbReference type="GO" id="GO:0008270">
    <property type="term" value="F:zinc ion binding"/>
    <property type="evidence" value="ECO:0007669"/>
    <property type="project" value="UniProtKB-KW"/>
</dbReference>
<organism evidence="20 21">
    <name type="scientific">Vombatus ursinus</name>
    <name type="common">Common wombat</name>
    <dbReference type="NCBI Taxonomy" id="29139"/>
    <lineage>
        <taxon>Eukaryota</taxon>
        <taxon>Metazoa</taxon>
        <taxon>Chordata</taxon>
        <taxon>Craniata</taxon>
        <taxon>Vertebrata</taxon>
        <taxon>Euteleostomi</taxon>
        <taxon>Mammalia</taxon>
        <taxon>Metatheria</taxon>
        <taxon>Diprotodontia</taxon>
        <taxon>Vombatidae</taxon>
        <taxon>Vombatus</taxon>
    </lineage>
</organism>
<comment type="catalytic activity">
    <reaction evidence="1">
        <text>S-ubiquitinyl-[E2 ubiquitin-conjugating enzyme]-L-cysteine + [acceptor protein]-L-lysine = [E2 ubiquitin-conjugating enzyme]-L-cysteine + N(6)-ubiquitinyl-[acceptor protein]-L-lysine.</text>
        <dbReference type="EC" id="2.3.2.27"/>
    </reaction>
</comment>
<evidence type="ECO:0000256" key="3">
    <source>
        <dbReference type="ARBA" id="ARBA00004906"/>
    </source>
</evidence>
<evidence type="ECO:0000256" key="17">
    <source>
        <dbReference type="SAM" id="MobiDB-lite"/>
    </source>
</evidence>
<name>A0A4X2L392_VOMUR</name>
<keyword evidence="12 18" id="KW-0472">Membrane</keyword>
<keyword evidence="6 18" id="KW-0812">Transmembrane</keyword>
<feature type="compositionally biased region" description="Polar residues" evidence="17">
    <location>
        <begin position="1"/>
        <end position="10"/>
    </location>
</feature>
<evidence type="ECO:0000256" key="10">
    <source>
        <dbReference type="ARBA" id="ARBA00022833"/>
    </source>
</evidence>
<dbReference type="GO" id="GO:0061630">
    <property type="term" value="F:ubiquitin protein ligase activity"/>
    <property type="evidence" value="ECO:0007669"/>
    <property type="project" value="UniProtKB-EC"/>
</dbReference>
<dbReference type="SMART" id="SM00184">
    <property type="entry name" value="RING"/>
    <property type="match status" value="1"/>
</dbReference>